<comment type="caution">
    <text evidence="1">The sequence shown here is derived from an EMBL/GenBank/DDBJ whole genome shotgun (WGS) entry which is preliminary data.</text>
</comment>
<accession>A0AAD7HVH6</accession>
<gene>
    <name evidence="1" type="ORF">B0H16DRAFT_1588950</name>
</gene>
<sequence>MDSCATVLGNCGALCLHCRLLFCPGLPFGCVYPRSSAIRLRQCLDGSPHLRILVRRLTLLFDVDFLTHLRGIPLPHLNFLSLSIRFTNFASSATIMAARDLIALPSLHTVVTDAWFEDVSLVNLLFARCTPALRSVDSAWCQNIILWIPGGKHTTGLPNAYQGAPALSCRRNSGVFMDPECPLDLGQLQGLDIYVSASIEPVLQVAISTLEELRVSYPFLHLDDLTHGLSLRSFSALRKLRIDGDPPDLVLALSSTLPLHLPYLAHITIASRLFKPYTNTREKPASFVREQFGRIDTMFGGHASACLNVISVDESDAETVGSVPVVPLTTAELVEQTRGELVRGFPRMSERGVLVVHDYRVPL</sequence>
<organism evidence="1 2">
    <name type="scientific">Mycena metata</name>
    <dbReference type="NCBI Taxonomy" id="1033252"/>
    <lineage>
        <taxon>Eukaryota</taxon>
        <taxon>Fungi</taxon>
        <taxon>Dikarya</taxon>
        <taxon>Basidiomycota</taxon>
        <taxon>Agaricomycotina</taxon>
        <taxon>Agaricomycetes</taxon>
        <taxon>Agaricomycetidae</taxon>
        <taxon>Agaricales</taxon>
        <taxon>Marasmiineae</taxon>
        <taxon>Mycenaceae</taxon>
        <taxon>Mycena</taxon>
    </lineage>
</organism>
<keyword evidence="2" id="KW-1185">Reference proteome</keyword>
<evidence type="ECO:0000313" key="2">
    <source>
        <dbReference type="Proteomes" id="UP001215598"/>
    </source>
</evidence>
<dbReference type="EMBL" id="JARKIB010000172">
    <property type="protein sequence ID" value="KAJ7728549.1"/>
    <property type="molecule type" value="Genomic_DNA"/>
</dbReference>
<name>A0AAD7HVH6_9AGAR</name>
<protein>
    <submittedName>
        <fullName evidence="1">Uncharacterized protein</fullName>
    </submittedName>
</protein>
<reference evidence="1" key="1">
    <citation type="submission" date="2023-03" db="EMBL/GenBank/DDBJ databases">
        <title>Massive genome expansion in bonnet fungi (Mycena s.s.) driven by repeated elements and novel gene families across ecological guilds.</title>
        <authorList>
            <consortium name="Lawrence Berkeley National Laboratory"/>
            <person name="Harder C.B."/>
            <person name="Miyauchi S."/>
            <person name="Viragh M."/>
            <person name="Kuo A."/>
            <person name="Thoen E."/>
            <person name="Andreopoulos B."/>
            <person name="Lu D."/>
            <person name="Skrede I."/>
            <person name="Drula E."/>
            <person name="Henrissat B."/>
            <person name="Morin E."/>
            <person name="Kohler A."/>
            <person name="Barry K."/>
            <person name="LaButti K."/>
            <person name="Morin E."/>
            <person name="Salamov A."/>
            <person name="Lipzen A."/>
            <person name="Mereny Z."/>
            <person name="Hegedus B."/>
            <person name="Baldrian P."/>
            <person name="Stursova M."/>
            <person name="Weitz H."/>
            <person name="Taylor A."/>
            <person name="Grigoriev I.V."/>
            <person name="Nagy L.G."/>
            <person name="Martin F."/>
            <person name="Kauserud H."/>
        </authorList>
    </citation>
    <scope>NUCLEOTIDE SEQUENCE</scope>
    <source>
        <strain evidence="1">CBHHK182m</strain>
    </source>
</reference>
<evidence type="ECO:0000313" key="1">
    <source>
        <dbReference type="EMBL" id="KAJ7728549.1"/>
    </source>
</evidence>
<dbReference type="Proteomes" id="UP001215598">
    <property type="component" value="Unassembled WGS sequence"/>
</dbReference>
<proteinExistence type="predicted"/>
<dbReference type="AlphaFoldDB" id="A0AAD7HVH6"/>